<name>A0A5R8WJW3_9BACT</name>
<organism evidence="3 4">
    <name type="scientific">Hymenobacter jeollabukensis</name>
    <dbReference type="NCBI Taxonomy" id="2025313"/>
    <lineage>
        <taxon>Bacteria</taxon>
        <taxon>Pseudomonadati</taxon>
        <taxon>Bacteroidota</taxon>
        <taxon>Cytophagia</taxon>
        <taxon>Cytophagales</taxon>
        <taxon>Hymenobacteraceae</taxon>
        <taxon>Hymenobacter</taxon>
    </lineage>
</organism>
<dbReference type="EMBL" id="VAJM01000015">
    <property type="protein sequence ID" value="TLM88980.1"/>
    <property type="molecule type" value="Genomic_DNA"/>
</dbReference>
<dbReference type="Pfam" id="PF07510">
    <property type="entry name" value="GmrSD_C"/>
    <property type="match status" value="1"/>
</dbReference>
<evidence type="ECO:0000259" key="2">
    <source>
        <dbReference type="Pfam" id="PF07510"/>
    </source>
</evidence>
<proteinExistence type="predicted"/>
<keyword evidence="4" id="KW-1185">Reference proteome</keyword>
<feature type="domain" description="GmrSD restriction endonucleases C-terminal" evidence="2">
    <location>
        <begin position="492"/>
        <end position="584"/>
    </location>
</feature>
<dbReference type="Proteomes" id="UP000305517">
    <property type="component" value="Unassembled WGS sequence"/>
</dbReference>
<dbReference type="PANTHER" id="PTHR35149">
    <property type="entry name" value="SLL5132 PROTEIN"/>
    <property type="match status" value="1"/>
</dbReference>
<gene>
    <name evidence="3" type="ORF">FDY95_22625</name>
</gene>
<evidence type="ECO:0000313" key="3">
    <source>
        <dbReference type="EMBL" id="TLM88980.1"/>
    </source>
</evidence>
<protein>
    <submittedName>
        <fullName evidence="3">DUF262 domain-containing protein</fullName>
    </submittedName>
</protein>
<reference evidence="3 4" key="1">
    <citation type="submission" date="2019-05" db="EMBL/GenBank/DDBJ databases">
        <title>Hymenobacter edaphi sp. nov., isolated from abandoned arsenic-contaminated farmland soil.</title>
        <authorList>
            <person name="Nie L."/>
        </authorList>
    </citation>
    <scope>NUCLEOTIDE SEQUENCE [LARGE SCALE GENOMIC DNA]</scope>
    <source>
        <strain evidence="3 4">1-3-3-8</strain>
    </source>
</reference>
<dbReference type="AlphaFoldDB" id="A0A5R8WJW3"/>
<dbReference type="InterPro" id="IPR004919">
    <property type="entry name" value="GmrSD_N"/>
</dbReference>
<evidence type="ECO:0000313" key="4">
    <source>
        <dbReference type="Proteomes" id="UP000305517"/>
    </source>
</evidence>
<comment type="caution">
    <text evidence="3">The sequence shown here is derived from an EMBL/GenBank/DDBJ whole genome shotgun (WGS) entry which is preliminary data.</text>
</comment>
<feature type="domain" description="GmrSD restriction endonucleases N-terminal" evidence="1">
    <location>
        <begin position="28"/>
        <end position="225"/>
    </location>
</feature>
<dbReference type="PANTHER" id="PTHR35149:SF2">
    <property type="entry name" value="DUF262 DOMAIN-CONTAINING PROTEIN"/>
    <property type="match status" value="1"/>
</dbReference>
<evidence type="ECO:0000259" key="1">
    <source>
        <dbReference type="Pfam" id="PF03235"/>
    </source>
</evidence>
<dbReference type="Pfam" id="PF03235">
    <property type="entry name" value="GmrSD_N"/>
    <property type="match status" value="1"/>
</dbReference>
<accession>A0A5R8WJW3</accession>
<dbReference type="InterPro" id="IPR011089">
    <property type="entry name" value="GmrSD_C"/>
</dbReference>
<dbReference type="RefSeq" id="WP_138081314.1">
    <property type="nucleotide sequence ID" value="NZ_VAJM01000015.1"/>
</dbReference>
<sequence>MISTEGFVKARTCTLLPSTGQDGLLAGQSYVIPVYQRPLAWSEDQIQRLLMGFWNAFQSREPYFIGTLLLIPRATDEWEVVDGQQRLTTLLLLCQVAKWQYGEQVLPQELRHSDWLRTQVSSQEQQKWLDEVLSSPSLPDRPTAAIQNPYLRNAFFIYDWFEGQETQAGEDSPGFEPAAFFAFLVAAIHVVVIETRNGLAKALDIFNTINTTGLPLTGDDLFKIKLYDYLTHGKNLTDDEKQAALLDIDAFYANIVARNKAKTYNVTSPDQILRIYQRILIERAGLNRALHESGPDRFYERVFDSVLLSRPQGLDANKLRAALGANPLVDLNRLVEMRFLWEEGISARHEIWHDLQWRTRYGWRFEFLDVIYLFRFHDAGFEAIKPKFELWKELMVKFYIIKTLESAKVVNDGRTFTYQVIREILRPESTPDTLLAQVRKKLQDYDREWFFDERLKGDVFDNAARRELTSRLSALLMQDPEWRTGWHDPELRELVLGKVSYEVEHIHPRNPSDAFTAPETWHHSTLNSLGNLMLLEWELNRKVLNHPLHKKQLTYKESKLQEVQQLLGHTQPYWTLAACEERTHQKAQLLDAFLFGEAEYR</sequence>
<dbReference type="OrthoDB" id="9798761at2"/>